<dbReference type="EMBL" id="CAAALY010039247">
    <property type="protein sequence ID" value="VEL18902.1"/>
    <property type="molecule type" value="Genomic_DNA"/>
</dbReference>
<dbReference type="Proteomes" id="UP000784294">
    <property type="component" value="Unassembled WGS sequence"/>
</dbReference>
<reference evidence="1" key="1">
    <citation type="submission" date="2018-11" db="EMBL/GenBank/DDBJ databases">
        <authorList>
            <consortium name="Pathogen Informatics"/>
        </authorList>
    </citation>
    <scope>NUCLEOTIDE SEQUENCE</scope>
</reference>
<accession>A0A3S5AKK8</accession>
<protein>
    <submittedName>
        <fullName evidence="1">Uncharacterized protein</fullName>
    </submittedName>
</protein>
<gene>
    <name evidence="1" type="ORF">PXEA_LOCUS12342</name>
</gene>
<comment type="caution">
    <text evidence="1">The sequence shown here is derived from an EMBL/GenBank/DDBJ whole genome shotgun (WGS) entry which is preliminary data.</text>
</comment>
<dbReference type="AlphaFoldDB" id="A0A3S5AKK8"/>
<evidence type="ECO:0000313" key="1">
    <source>
        <dbReference type="EMBL" id="VEL18902.1"/>
    </source>
</evidence>
<keyword evidence="2" id="KW-1185">Reference proteome</keyword>
<organism evidence="1 2">
    <name type="scientific">Protopolystoma xenopodis</name>
    <dbReference type="NCBI Taxonomy" id="117903"/>
    <lineage>
        <taxon>Eukaryota</taxon>
        <taxon>Metazoa</taxon>
        <taxon>Spiralia</taxon>
        <taxon>Lophotrochozoa</taxon>
        <taxon>Platyhelminthes</taxon>
        <taxon>Monogenea</taxon>
        <taxon>Polyopisthocotylea</taxon>
        <taxon>Polystomatidea</taxon>
        <taxon>Polystomatidae</taxon>
        <taxon>Protopolystoma</taxon>
    </lineage>
</organism>
<evidence type="ECO:0000313" key="2">
    <source>
        <dbReference type="Proteomes" id="UP000784294"/>
    </source>
</evidence>
<name>A0A3S5AKK8_9PLAT</name>
<proteinExistence type="predicted"/>
<sequence>MEPPELETCMIDASDTDPQASIDGMRWGRTVTQIQVVFGLHSFGVTSEAAICVAKILTDQTQIELGMTARVVEAMLLRKSETQEEIANCDNKFYSLSVGPAEEVGMVDFLQSELSRPDDATENHNSVVVRFFHASSSAPSSAADDASPRWKRHSTDLFRAGMNSGKVSGRHKFQSTDEQKMCRWTYTDIKNALLLDGSMPVYVFLCVYVCVCV</sequence>